<evidence type="ECO:0000313" key="14">
    <source>
        <dbReference type="EMBL" id="ODV61420.1"/>
    </source>
</evidence>
<dbReference type="Gene3D" id="3.30.420.110">
    <property type="entry name" value="MutS, connector domain"/>
    <property type="match status" value="1"/>
</dbReference>
<dbReference type="GeneID" id="30966697"/>
<dbReference type="Pfam" id="PF05190">
    <property type="entry name" value="MutS_IV"/>
    <property type="match status" value="1"/>
</dbReference>
<dbReference type="GO" id="GO:0032301">
    <property type="term" value="C:MutSalpha complex"/>
    <property type="evidence" value="ECO:0007669"/>
    <property type="project" value="EnsemblFungi"/>
</dbReference>
<name>A0A1D2VIP1_9ASCO</name>
<reference evidence="15" key="1">
    <citation type="submission" date="2016-05" db="EMBL/GenBank/DDBJ databases">
        <title>Comparative genomics of biotechnologically important yeasts.</title>
        <authorList>
            <consortium name="DOE Joint Genome Institute"/>
            <person name="Riley R."/>
            <person name="Haridas S."/>
            <person name="Wolfe K.H."/>
            <person name="Lopes M.R."/>
            <person name="Hittinger C.T."/>
            <person name="Goker M."/>
            <person name="Salamov A."/>
            <person name="Wisecaver J."/>
            <person name="Long T.M."/>
            <person name="Aerts A.L."/>
            <person name="Barry K."/>
            <person name="Choi C."/>
            <person name="Clum A."/>
            <person name="Coughlan A.Y."/>
            <person name="Deshpande S."/>
            <person name="Douglass A.P."/>
            <person name="Hanson S.J."/>
            <person name="Klenk H.-P."/>
            <person name="Labutti K."/>
            <person name="Lapidus A."/>
            <person name="Lindquist E."/>
            <person name="Lipzen A."/>
            <person name="Meier-Kolthoff J.P."/>
            <person name="Ohm R.A."/>
            <person name="Otillar R.P."/>
            <person name="Pangilinan J."/>
            <person name="Peng Y."/>
            <person name="Rokas A."/>
            <person name="Rosa C.A."/>
            <person name="Scheuner C."/>
            <person name="Sibirny A.A."/>
            <person name="Slot J.C."/>
            <person name="Stielow J.B."/>
            <person name="Sun H."/>
            <person name="Kurtzman C.P."/>
            <person name="Blackwell M."/>
            <person name="Grigoriev I.V."/>
            <person name="Jeffries T.W."/>
        </authorList>
    </citation>
    <scope>NUCLEOTIDE SEQUENCE [LARGE SCALE GENOMIC DNA]</scope>
    <source>
        <strain evidence="15">DSM 1968</strain>
    </source>
</reference>
<evidence type="ECO:0000256" key="6">
    <source>
        <dbReference type="ARBA" id="ARBA00022840"/>
    </source>
</evidence>
<dbReference type="RefSeq" id="XP_020047727.1">
    <property type="nucleotide sequence ID" value="XM_020193061.1"/>
</dbReference>
<feature type="coiled-coil region" evidence="12">
    <location>
        <begin position="500"/>
        <end position="527"/>
    </location>
</feature>
<sequence>MSSSRPELRFSDTADERSFYRKFDNLSPKPTNTLRLVDKGDYYILFHLDAELVAETIFKTNSVLKTRQESHYLTISPQIFVNLVKVFTLEKGYKLEIYDRNLKLAKTVSPGNLESIEDLIYNNNSNVNNITSGQENSINNSSLNSYLLNSNQIIIALKLVSKNDGLYIGLSFVDSNLKIIGICEFIDNDLFSNLESLLIQLSVKECLIPTVATDSNNSINPYNKLLQVLNRADISTTEIKPNQFNNDDIESDLSKLLTSNHSLSLSTTSILSNQLSLSSTTSLINYLNLLSDDSNYNTYDFKVHTLNQYMKLDLSAIKALNLFPTSRDQATKNSNIFSLLDRCKTNEGKRLLSQWIKQPLTDLPQITSRHLLTGFLISDSSLRDSLRDDILFSVPDIRRLTRKLLKKFAKLEDIITLYQVVLKLPLLIDLLNQSLDNIKDIKDTFEFIQSDDEIETLSTLIKNNWLSPLNDSYTSLLKFQEMVETTVDLSAVDQHEYIIKPDFNDELLQIKSNLDDLKKEINQSHLDVADDLNIDPEKKLKLENHHIHGYCFRVTRTDSSILRNKRQYIELSTVKAGVFFTTQNLKSISEQVKELQIEYELKQSTLVKQIIEIAATYCPVLHNLASLLAEIDVISSFAFVSTFAPIPYVRPKLHPMNSSDTKTIINEARHPCLEAQDDISFISNDVNLIKNESEFLIITGPNMGGKSTYIRTVGIISLMAQIGCFVSATKAELSIFDAILSRVGAGDSQLKGLSTFMSEMLEISSILKTATNNSLIIIDELGRGTSTYDGFGLAWGISEHIATNLHSFTLFATHFHELTSLADKVPTVKNLHVVADINEKKTSDDNNNSDKDEIFQRSEDITLLYKVEEGISDQSFGIHVAEIVKFPLKIISMAKRKASELEDYGSKKNGSKDDPYVADKRTKCNSVELIEGNSLLKTILKNWKAELKDNSKNLTNEEAVEKLRNLVNVKYEKQVKESKFLQEVLFL</sequence>
<evidence type="ECO:0000256" key="9">
    <source>
        <dbReference type="ARBA" id="ARBA00023242"/>
    </source>
</evidence>
<dbReference type="InterPro" id="IPR036678">
    <property type="entry name" value="MutS_con_dom_sf"/>
</dbReference>
<dbReference type="GO" id="GO:0000400">
    <property type="term" value="F:four-way junction DNA binding"/>
    <property type="evidence" value="ECO:0007669"/>
    <property type="project" value="EnsemblFungi"/>
</dbReference>
<dbReference type="InterPro" id="IPR016151">
    <property type="entry name" value="DNA_mismatch_repair_MutS_N"/>
</dbReference>
<dbReference type="Gene3D" id="1.10.1420.10">
    <property type="match status" value="2"/>
</dbReference>
<dbReference type="GO" id="GO:0043111">
    <property type="term" value="P:replication fork arrest"/>
    <property type="evidence" value="ECO:0007669"/>
    <property type="project" value="EnsemblFungi"/>
</dbReference>
<keyword evidence="4 11" id="KW-0547">Nucleotide-binding</keyword>
<evidence type="ECO:0000259" key="13">
    <source>
        <dbReference type="PROSITE" id="PS00486"/>
    </source>
</evidence>
<comment type="subcellular location">
    <subcellularLocation>
        <location evidence="1">Nucleus</location>
    </subcellularLocation>
</comment>
<dbReference type="Gene3D" id="3.40.50.300">
    <property type="entry name" value="P-loop containing nucleotide triphosphate hydrolases"/>
    <property type="match status" value="1"/>
</dbReference>
<dbReference type="GO" id="GO:0036297">
    <property type="term" value="P:interstrand cross-link repair"/>
    <property type="evidence" value="ECO:0007669"/>
    <property type="project" value="EnsemblFungi"/>
</dbReference>
<dbReference type="STRING" id="1344418.A0A1D2VIP1"/>
<evidence type="ECO:0000256" key="2">
    <source>
        <dbReference type="ARBA" id="ARBA00006271"/>
    </source>
</evidence>
<dbReference type="CDD" id="cd03285">
    <property type="entry name" value="ABC_MSH2_euk"/>
    <property type="match status" value="1"/>
</dbReference>
<dbReference type="GO" id="GO:0006311">
    <property type="term" value="P:meiotic gene conversion"/>
    <property type="evidence" value="ECO:0007669"/>
    <property type="project" value="EnsemblFungi"/>
</dbReference>
<dbReference type="Pfam" id="PF05192">
    <property type="entry name" value="MutS_III"/>
    <property type="match status" value="1"/>
</dbReference>
<evidence type="ECO:0000256" key="5">
    <source>
        <dbReference type="ARBA" id="ARBA00022763"/>
    </source>
</evidence>
<dbReference type="GO" id="GO:0140664">
    <property type="term" value="F:ATP-dependent DNA damage sensor activity"/>
    <property type="evidence" value="ECO:0007669"/>
    <property type="project" value="InterPro"/>
</dbReference>
<dbReference type="Pfam" id="PF05188">
    <property type="entry name" value="MutS_II"/>
    <property type="match status" value="1"/>
</dbReference>
<dbReference type="InterPro" id="IPR027417">
    <property type="entry name" value="P-loop_NTPase"/>
</dbReference>
<keyword evidence="7 11" id="KW-0238">DNA-binding</keyword>
<evidence type="ECO:0000256" key="8">
    <source>
        <dbReference type="ARBA" id="ARBA00023204"/>
    </source>
</evidence>
<dbReference type="GO" id="GO:0000404">
    <property type="term" value="F:heteroduplex DNA loop binding"/>
    <property type="evidence" value="ECO:0007669"/>
    <property type="project" value="EnsemblFungi"/>
</dbReference>
<dbReference type="GO" id="GO:0000710">
    <property type="term" value="P:meiotic mismatch repair"/>
    <property type="evidence" value="ECO:0007669"/>
    <property type="project" value="EnsemblFungi"/>
</dbReference>
<dbReference type="GO" id="GO:0032138">
    <property type="term" value="F:single base insertion or deletion binding"/>
    <property type="evidence" value="ECO:0007669"/>
    <property type="project" value="EnsemblFungi"/>
</dbReference>
<dbReference type="GO" id="GO:0007534">
    <property type="term" value="P:gene conversion at mating-type locus"/>
    <property type="evidence" value="ECO:0007669"/>
    <property type="project" value="EnsemblFungi"/>
</dbReference>
<dbReference type="InterPro" id="IPR007861">
    <property type="entry name" value="DNA_mismatch_repair_MutS_clamp"/>
</dbReference>
<dbReference type="FunFam" id="3.40.50.300:FF:000925">
    <property type="entry name" value="DNA mismatch repair protein MSH2"/>
    <property type="match status" value="1"/>
</dbReference>
<dbReference type="InterPro" id="IPR011184">
    <property type="entry name" value="DNA_mismatch_repair_Msh2"/>
</dbReference>
<dbReference type="FunCoup" id="A0A1D2VIP1">
    <property type="interactions" value="1114"/>
</dbReference>
<keyword evidence="9" id="KW-0539">Nucleus</keyword>
<keyword evidence="8 11" id="KW-0234">DNA repair</keyword>
<evidence type="ECO:0000256" key="10">
    <source>
        <dbReference type="ARBA" id="ARBA00073545"/>
    </source>
</evidence>
<evidence type="ECO:0000256" key="1">
    <source>
        <dbReference type="ARBA" id="ARBA00004123"/>
    </source>
</evidence>
<dbReference type="GO" id="GO:0032302">
    <property type="term" value="C:MutSbeta complex"/>
    <property type="evidence" value="ECO:0007669"/>
    <property type="project" value="EnsemblFungi"/>
</dbReference>
<dbReference type="Pfam" id="PF01624">
    <property type="entry name" value="MutS_I"/>
    <property type="match status" value="1"/>
</dbReference>
<evidence type="ECO:0000256" key="12">
    <source>
        <dbReference type="SAM" id="Coils"/>
    </source>
</evidence>
<dbReference type="GO" id="GO:0032137">
    <property type="term" value="F:guanine/thymine mispair binding"/>
    <property type="evidence" value="ECO:0007669"/>
    <property type="project" value="EnsemblFungi"/>
</dbReference>
<dbReference type="InterPro" id="IPR045076">
    <property type="entry name" value="MutS"/>
</dbReference>
<dbReference type="InterPro" id="IPR007860">
    <property type="entry name" value="DNA_mmatch_repair_MutS_con_dom"/>
</dbReference>
<dbReference type="PIRSF" id="PIRSF005813">
    <property type="entry name" value="MSH2"/>
    <property type="match status" value="1"/>
</dbReference>
<dbReference type="GO" id="GO:0000228">
    <property type="term" value="C:nuclear chromosome"/>
    <property type="evidence" value="ECO:0007669"/>
    <property type="project" value="EnsemblFungi"/>
</dbReference>
<keyword evidence="5 11" id="KW-0227">DNA damage</keyword>
<dbReference type="GO" id="GO:0030466">
    <property type="term" value="P:silent mating-type cassette heterochromatin formation"/>
    <property type="evidence" value="ECO:0007669"/>
    <property type="project" value="EnsemblFungi"/>
</dbReference>
<dbReference type="InterPro" id="IPR032642">
    <property type="entry name" value="Msh2_ATP-bd"/>
</dbReference>
<feature type="domain" description="DNA mismatch repair proteins mutS family" evidence="13">
    <location>
        <begin position="774"/>
        <end position="790"/>
    </location>
</feature>
<evidence type="ECO:0000256" key="11">
    <source>
        <dbReference type="RuleBase" id="RU003756"/>
    </source>
</evidence>
<dbReference type="InParanoid" id="A0A1D2VIP1"/>
<dbReference type="GO" id="GO:0000735">
    <property type="term" value="P:removal of nonhomologous ends"/>
    <property type="evidence" value="ECO:0007669"/>
    <property type="project" value="EnsemblFungi"/>
</dbReference>
<dbReference type="EMBL" id="KV454479">
    <property type="protein sequence ID" value="ODV61420.1"/>
    <property type="molecule type" value="Genomic_DNA"/>
</dbReference>
<comment type="similarity">
    <text evidence="2 11">Belongs to the DNA mismatch repair MutS family.</text>
</comment>
<dbReference type="GO" id="GO:0016887">
    <property type="term" value="F:ATP hydrolysis activity"/>
    <property type="evidence" value="ECO:0007669"/>
    <property type="project" value="EnsemblFungi"/>
</dbReference>
<dbReference type="OrthoDB" id="295033at2759"/>
<dbReference type="FunFam" id="3.30.420.110:FF:000002">
    <property type="entry name" value="DNA mismatch repair protein"/>
    <property type="match status" value="1"/>
</dbReference>
<keyword evidence="6" id="KW-0067">ATP-binding</keyword>
<dbReference type="Pfam" id="PF00488">
    <property type="entry name" value="MutS_V"/>
    <property type="match status" value="1"/>
</dbReference>
<dbReference type="SUPFAM" id="SSF52540">
    <property type="entry name" value="P-loop containing nucleoside triphosphate hydrolases"/>
    <property type="match status" value="1"/>
</dbReference>
<dbReference type="PANTHER" id="PTHR11361">
    <property type="entry name" value="DNA MISMATCH REPAIR PROTEIN MUTS FAMILY MEMBER"/>
    <property type="match status" value="1"/>
</dbReference>
<dbReference type="PANTHER" id="PTHR11361:SF35">
    <property type="entry name" value="DNA MISMATCH REPAIR PROTEIN MSH2"/>
    <property type="match status" value="1"/>
</dbReference>
<evidence type="ECO:0000313" key="15">
    <source>
        <dbReference type="Proteomes" id="UP000095038"/>
    </source>
</evidence>
<dbReference type="SUPFAM" id="SSF48334">
    <property type="entry name" value="DNA repair protein MutS, domain III"/>
    <property type="match status" value="1"/>
</dbReference>
<dbReference type="GO" id="GO:0005524">
    <property type="term" value="F:ATP binding"/>
    <property type="evidence" value="ECO:0007669"/>
    <property type="project" value="UniProtKB-KW"/>
</dbReference>
<dbReference type="Gene3D" id="3.40.1170.10">
    <property type="entry name" value="DNA repair protein MutS, domain I"/>
    <property type="match status" value="1"/>
</dbReference>
<dbReference type="GO" id="GO:0043570">
    <property type="term" value="P:maintenance of DNA repeat elements"/>
    <property type="evidence" value="ECO:0007669"/>
    <property type="project" value="EnsemblFungi"/>
</dbReference>
<dbReference type="Proteomes" id="UP000095038">
    <property type="component" value="Unassembled WGS sequence"/>
</dbReference>
<accession>A0A1D2VIP1</accession>
<evidence type="ECO:0000256" key="3">
    <source>
        <dbReference type="ARBA" id="ARBA00019549"/>
    </source>
</evidence>
<dbReference type="FunFam" id="1.10.1420.10:FF:000015">
    <property type="entry name" value="DNA mismatch repair protein Msh2"/>
    <property type="match status" value="1"/>
</dbReference>
<dbReference type="InterPro" id="IPR007696">
    <property type="entry name" value="DNA_mismatch_repair_MutS_core"/>
</dbReference>
<evidence type="ECO:0000256" key="7">
    <source>
        <dbReference type="ARBA" id="ARBA00023125"/>
    </source>
</evidence>
<dbReference type="SMART" id="SM00534">
    <property type="entry name" value="MUTSac"/>
    <property type="match status" value="1"/>
</dbReference>
<organism evidence="14 15">
    <name type="scientific">Ascoidea rubescens DSM 1968</name>
    <dbReference type="NCBI Taxonomy" id="1344418"/>
    <lineage>
        <taxon>Eukaryota</taxon>
        <taxon>Fungi</taxon>
        <taxon>Dikarya</taxon>
        <taxon>Ascomycota</taxon>
        <taxon>Saccharomycotina</taxon>
        <taxon>Saccharomycetes</taxon>
        <taxon>Ascoideaceae</taxon>
        <taxon>Ascoidea</taxon>
    </lineage>
</organism>
<comment type="function">
    <text evidence="11">Component of the post-replicative DNA mismatch repair system (MMR).</text>
</comment>
<dbReference type="InterPro" id="IPR036187">
    <property type="entry name" value="DNA_mismatch_repair_MutS_sf"/>
</dbReference>
<evidence type="ECO:0000256" key="4">
    <source>
        <dbReference type="ARBA" id="ARBA00022741"/>
    </source>
</evidence>
<gene>
    <name evidence="14" type="ORF">ASCRUDRAFT_75438</name>
</gene>
<dbReference type="InterPro" id="IPR000432">
    <property type="entry name" value="DNA_mismatch_repair_MutS_C"/>
</dbReference>
<dbReference type="GO" id="GO:0000406">
    <property type="term" value="F:double-strand/single-strand DNA junction binding"/>
    <property type="evidence" value="ECO:0007669"/>
    <property type="project" value="EnsemblFungi"/>
</dbReference>
<dbReference type="InterPro" id="IPR007695">
    <property type="entry name" value="DNA_mismatch_repair_MutS-lik_N"/>
</dbReference>
<keyword evidence="12" id="KW-0175">Coiled coil</keyword>
<protein>
    <recommendedName>
        <fullName evidence="10">DNA mismatch repair protein MSH2</fullName>
    </recommendedName>
    <alternativeName>
        <fullName evidence="3">DNA mismatch repair protein Msh2</fullName>
    </alternativeName>
</protein>
<dbReference type="GO" id="GO:0000403">
    <property type="term" value="F:Y-form DNA binding"/>
    <property type="evidence" value="ECO:0007669"/>
    <property type="project" value="EnsemblFungi"/>
</dbReference>
<dbReference type="PROSITE" id="PS00486">
    <property type="entry name" value="DNA_MISMATCH_REPAIR_2"/>
    <property type="match status" value="1"/>
</dbReference>
<dbReference type="SMART" id="SM00533">
    <property type="entry name" value="MUTSd"/>
    <property type="match status" value="1"/>
</dbReference>
<proteinExistence type="inferred from homology"/>
<dbReference type="AlphaFoldDB" id="A0A1D2VIP1"/>
<keyword evidence="15" id="KW-1185">Reference proteome</keyword>